<comment type="caution">
    <text evidence="4">The sequence shown here is derived from an EMBL/GenBank/DDBJ whole genome shotgun (WGS) entry which is preliminary data.</text>
</comment>
<dbReference type="InterPro" id="IPR016181">
    <property type="entry name" value="Acyl_CoA_acyltransferase"/>
</dbReference>
<gene>
    <name evidence="4" type="ORF">ACFS2C_27400</name>
</gene>
<organism evidence="4 5">
    <name type="scientific">Prauserella oleivorans</name>
    <dbReference type="NCBI Taxonomy" id="1478153"/>
    <lineage>
        <taxon>Bacteria</taxon>
        <taxon>Bacillati</taxon>
        <taxon>Actinomycetota</taxon>
        <taxon>Actinomycetes</taxon>
        <taxon>Pseudonocardiales</taxon>
        <taxon>Pseudonocardiaceae</taxon>
        <taxon>Prauserella</taxon>
    </lineage>
</organism>
<dbReference type="InterPro" id="IPR050832">
    <property type="entry name" value="Bact_Acetyltransf"/>
</dbReference>
<evidence type="ECO:0000256" key="1">
    <source>
        <dbReference type="ARBA" id="ARBA00022679"/>
    </source>
</evidence>
<evidence type="ECO:0000259" key="3">
    <source>
        <dbReference type="PROSITE" id="PS51186"/>
    </source>
</evidence>
<evidence type="ECO:0000313" key="5">
    <source>
        <dbReference type="Proteomes" id="UP001597478"/>
    </source>
</evidence>
<sequence length="157" mass="17482">MSERPVTVRPATEADAELLLRWRNDAESRRWSRTSGVVSPEEHRRWLRDVLASPDRLLYIAEAGGPVGTVRFDLTDAAEDTWEVSITVAPEWRGRGLAGPVLAEGERAVRARRRPRTLLASVHEENTASVVLFRNAGYVPESAAGPFRVLRKALDNA</sequence>
<dbReference type="EMBL" id="JBHUOF010000049">
    <property type="protein sequence ID" value="MFD2803126.1"/>
    <property type="molecule type" value="Genomic_DNA"/>
</dbReference>
<dbReference type="Gene3D" id="3.40.630.30">
    <property type="match status" value="1"/>
</dbReference>
<evidence type="ECO:0000256" key="2">
    <source>
        <dbReference type="ARBA" id="ARBA00023315"/>
    </source>
</evidence>
<dbReference type="InterPro" id="IPR000182">
    <property type="entry name" value="GNAT_dom"/>
</dbReference>
<keyword evidence="2 4" id="KW-0012">Acyltransferase</keyword>
<dbReference type="PANTHER" id="PTHR43877">
    <property type="entry name" value="AMINOALKYLPHOSPHONATE N-ACETYLTRANSFERASE-RELATED-RELATED"/>
    <property type="match status" value="1"/>
</dbReference>
<evidence type="ECO:0000313" key="4">
    <source>
        <dbReference type="EMBL" id="MFD2803126.1"/>
    </source>
</evidence>
<dbReference type="Proteomes" id="UP001597478">
    <property type="component" value="Unassembled WGS sequence"/>
</dbReference>
<protein>
    <submittedName>
        <fullName evidence="4">GNAT family N-acetyltransferase</fullName>
        <ecNumber evidence="4">2.3.-.-</ecNumber>
    </submittedName>
</protein>
<dbReference type="CDD" id="cd04301">
    <property type="entry name" value="NAT_SF"/>
    <property type="match status" value="1"/>
</dbReference>
<dbReference type="SUPFAM" id="SSF55729">
    <property type="entry name" value="Acyl-CoA N-acyltransferases (Nat)"/>
    <property type="match status" value="1"/>
</dbReference>
<keyword evidence="5" id="KW-1185">Reference proteome</keyword>
<dbReference type="EC" id="2.3.-.-" evidence="4"/>
<name>A0ABW5WL07_9PSEU</name>
<accession>A0ABW5WL07</accession>
<proteinExistence type="predicted"/>
<reference evidence="5" key="1">
    <citation type="journal article" date="2019" name="Int. J. Syst. Evol. Microbiol.">
        <title>The Global Catalogue of Microorganisms (GCM) 10K type strain sequencing project: providing services to taxonomists for standard genome sequencing and annotation.</title>
        <authorList>
            <consortium name="The Broad Institute Genomics Platform"/>
            <consortium name="The Broad Institute Genome Sequencing Center for Infectious Disease"/>
            <person name="Wu L."/>
            <person name="Ma J."/>
        </authorList>
    </citation>
    <scope>NUCLEOTIDE SEQUENCE [LARGE SCALE GENOMIC DNA]</scope>
    <source>
        <strain evidence="5">IBRC-M 10906</strain>
    </source>
</reference>
<dbReference type="PROSITE" id="PS51186">
    <property type="entry name" value="GNAT"/>
    <property type="match status" value="1"/>
</dbReference>
<dbReference type="GO" id="GO:0016746">
    <property type="term" value="F:acyltransferase activity"/>
    <property type="evidence" value="ECO:0007669"/>
    <property type="project" value="UniProtKB-KW"/>
</dbReference>
<dbReference type="Pfam" id="PF13302">
    <property type="entry name" value="Acetyltransf_3"/>
    <property type="match status" value="1"/>
</dbReference>
<dbReference type="RefSeq" id="WP_377394937.1">
    <property type="nucleotide sequence ID" value="NZ_JBHSAN010000054.1"/>
</dbReference>
<keyword evidence="1 4" id="KW-0808">Transferase</keyword>
<feature type="domain" description="N-acetyltransferase" evidence="3">
    <location>
        <begin position="6"/>
        <end position="155"/>
    </location>
</feature>